<reference evidence="3" key="1">
    <citation type="submission" date="2025-08" db="UniProtKB">
        <authorList>
            <consortium name="RefSeq"/>
        </authorList>
    </citation>
    <scope>IDENTIFICATION</scope>
    <source>
        <strain evidence="3">Aabys</strain>
        <tissue evidence="3">Whole body</tissue>
    </source>
</reference>
<dbReference type="InterPro" id="IPR026749">
    <property type="entry name" value="Tmem135"/>
</dbReference>
<dbReference type="PANTHER" id="PTHR12459">
    <property type="entry name" value="TRANSMEMBRANE PROTEIN 135-RELATED"/>
    <property type="match status" value="1"/>
</dbReference>
<feature type="transmembrane region" description="Helical" evidence="1">
    <location>
        <begin position="35"/>
        <end position="56"/>
    </location>
</feature>
<keyword evidence="1" id="KW-1133">Transmembrane helix</keyword>
<dbReference type="RefSeq" id="XP_058988218.1">
    <property type="nucleotide sequence ID" value="XM_059132235.1"/>
</dbReference>
<dbReference type="PANTHER" id="PTHR12459:SF15">
    <property type="entry name" value="TRANSMEMBRANE PROTEIN 135"/>
    <property type="match status" value="1"/>
</dbReference>
<dbReference type="Proteomes" id="UP001652621">
    <property type="component" value="Unplaced"/>
</dbReference>
<dbReference type="GeneID" id="105261773"/>
<sequence length="403" mass="46755">MTRFSKIFVELIGARTCQELAIHPESCFVHCLKDIPLYLLSNFKYFVPICLLPLLIKLRSLNKNKLRHTFKYYAECSLVGAACGCGINALICFLRYIFGHFGYTTIVYWPSVIGGCLYNLGSERVKTFFETSVFQCITETFFLKRHNFVSHLIADSKYLQTYIFMICSALILQGKYLYGLKGFWFLQPNPKIPEVENTEHTTCQLHPKISCQRYLGHGMRKYFFLGLTLDVIKAMLSRISKTDSAKFKILSKIKNFRIRSTALLTTYIGIYRFTHCYLNRRFPHLKNLNHIISAFLAGFCYNFYPQLNIFSYALIQAIFTLWKIVKIENFDTDNEIFKFLQRIPFASLLFPFALGKLVHYVCLKPEYCSPLTFAITNGVTNNYPNVIKNELKAIIQKAKAECK</sequence>
<feature type="transmembrane region" description="Helical" evidence="1">
    <location>
        <begin position="77"/>
        <end position="98"/>
    </location>
</feature>
<accession>A0ABM3VQZ0</accession>
<keyword evidence="1" id="KW-0472">Membrane</keyword>
<gene>
    <name evidence="3" type="primary">LOC105261773</name>
</gene>
<evidence type="ECO:0000313" key="2">
    <source>
        <dbReference type="Proteomes" id="UP001652621"/>
    </source>
</evidence>
<protein>
    <submittedName>
        <fullName evidence="3">Uncharacterized protein LOC105261773</fullName>
    </submittedName>
</protein>
<evidence type="ECO:0000313" key="3">
    <source>
        <dbReference type="RefSeq" id="XP_058988218.1"/>
    </source>
</evidence>
<evidence type="ECO:0000256" key="1">
    <source>
        <dbReference type="SAM" id="Phobius"/>
    </source>
</evidence>
<feature type="transmembrane region" description="Helical" evidence="1">
    <location>
        <begin position="287"/>
        <end position="304"/>
    </location>
</feature>
<keyword evidence="1" id="KW-0812">Transmembrane</keyword>
<organism evidence="2 3">
    <name type="scientific">Musca domestica</name>
    <name type="common">House fly</name>
    <dbReference type="NCBI Taxonomy" id="7370"/>
    <lineage>
        <taxon>Eukaryota</taxon>
        <taxon>Metazoa</taxon>
        <taxon>Ecdysozoa</taxon>
        <taxon>Arthropoda</taxon>
        <taxon>Hexapoda</taxon>
        <taxon>Insecta</taxon>
        <taxon>Pterygota</taxon>
        <taxon>Neoptera</taxon>
        <taxon>Endopterygota</taxon>
        <taxon>Diptera</taxon>
        <taxon>Brachycera</taxon>
        <taxon>Muscomorpha</taxon>
        <taxon>Muscoidea</taxon>
        <taxon>Muscidae</taxon>
        <taxon>Musca</taxon>
    </lineage>
</organism>
<proteinExistence type="predicted"/>
<name>A0ABM3VQZ0_MUSDO</name>
<feature type="transmembrane region" description="Helical" evidence="1">
    <location>
        <begin position="159"/>
        <end position="178"/>
    </location>
</feature>
<keyword evidence="2" id="KW-1185">Reference proteome</keyword>